<dbReference type="Pfam" id="PF00386">
    <property type="entry name" value="C1q"/>
    <property type="match status" value="1"/>
</dbReference>
<dbReference type="InterPro" id="IPR008983">
    <property type="entry name" value="Tumour_necrosis_fac-like_dom"/>
</dbReference>
<accession>A0AAN9G3Y3</accession>
<gene>
    <name evidence="6" type="ORF">V1264_006154</name>
</gene>
<dbReference type="PROSITE" id="PS50871">
    <property type="entry name" value="C1Q"/>
    <property type="match status" value="1"/>
</dbReference>
<evidence type="ECO:0000313" key="6">
    <source>
        <dbReference type="EMBL" id="KAK7094623.1"/>
    </source>
</evidence>
<organism evidence="6 7">
    <name type="scientific">Littorina saxatilis</name>
    <dbReference type="NCBI Taxonomy" id="31220"/>
    <lineage>
        <taxon>Eukaryota</taxon>
        <taxon>Metazoa</taxon>
        <taxon>Spiralia</taxon>
        <taxon>Lophotrochozoa</taxon>
        <taxon>Mollusca</taxon>
        <taxon>Gastropoda</taxon>
        <taxon>Caenogastropoda</taxon>
        <taxon>Littorinimorpha</taxon>
        <taxon>Littorinoidea</taxon>
        <taxon>Littorinidae</taxon>
        <taxon>Littorina</taxon>
    </lineage>
</organism>
<dbReference type="PRINTS" id="PR00007">
    <property type="entry name" value="COMPLEMNTC1Q"/>
</dbReference>
<evidence type="ECO:0000256" key="1">
    <source>
        <dbReference type="ARBA" id="ARBA00004613"/>
    </source>
</evidence>
<dbReference type="SUPFAM" id="SSF49842">
    <property type="entry name" value="TNF-like"/>
    <property type="match status" value="1"/>
</dbReference>
<dbReference type="EMBL" id="JBAMIC010000018">
    <property type="protein sequence ID" value="KAK7094623.1"/>
    <property type="molecule type" value="Genomic_DNA"/>
</dbReference>
<keyword evidence="3 4" id="KW-0732">Signal</keyword>
<dbReference type="Proteomes" id="UP001374579">
    <property type="component" value="Unassembled WGS sequence"/>
</dbReference>
<dbReference type="GO" id="GO:0005576">
    <property type="term" value="C:extracellular region"/>
    <property type="evidence" value="ECO:0007669"/>
    <property type="project" value="UniProtKB-SubCell"/>
</dbReference>
<dbReference type="AlphaFoldDB" id="A0AAN9G3Y3"/>
<comment type="caution">
    <text evidence="6">The sequence shown here is derived from an EMBL/GenBank/DDBJ whole genome shotgun (WGS) entry which is preliminary data.</text>
</comment>
<keyword evidence="7" id="KW-1185">Reference proteome</keyword>
<keyword evidence="2" id="KW-0964">Secreted</keyword>
<evidence type="ECO:0000313" key="7">
    <source>
        <dbReference type="Proteomes" id="UP001374579"/>
    </source>
</evidence>
<evidence type="ECO:0000256" key="4">
    <source>
        <dbReference type="SAM" id="SignalP"/>
    </source>
</evidence>
<reference evidence="6 7" key="1">
    <citation type="submission" date="2024-02" db="EMBL/GenBank/DDBJ databases">
        <title>Chromosome-scale genome assembly of the rough periwinkle Littorina saxatilis.</title>
        <authorList>
            <person name="De Jode A."/>
            <person name="Faria R."/>
            <person name="Formenti G."/>
            <person name="Sims Y."/>
            <person name="Smith T.P."/>
            <person name="Tracey A."/>
            <person name="Wood J.M.D."/>
            <person name="Zagrodzka Z.B."/>
            <person name="Johannesson K."/>
            <person name="Butlin R.K."/>
            <person name="Leder E.H."/>
        </authorList>
    </citation>
    <scope>NUCLEOTIDE SEQUENCE [LARGE SCALE GENOMIC DNA]</scope>
    <source>
        <strain evidence="6">Snail1</strain>
        <tissue evidence="6">Muscle</tissue>
    </source>
</reference>
<protein>
    <recommendedName>
        <fullName evidence="5">C1q domain-containing protein</fullName>
    </recommendedName>
</protein>
<dbReference type="SMART" id="SM00110">
    <property type="entry name" value="C1Q"/>
    <property type="match status" value="1"/>
</dbReference>
<comment type="subcellular location">
    <subcellularLocation>
        <location evidence="1">Secreted</location>
    </subcellularLocation>
</comment>
<feature type="domain" description="C1q" evidence="5">
    <location>
        <begin position="93"/>
        <end position="223"/>
    </location>
</feature>
<proteinExistence type="predicted"/>
<feature type="signal peptide" evidence="4">
    <location>
        <begin position="1"/>
        <end position="21"/>
    </location>
</feature>
<dbReference type="InterPro" id="IPR050822">
    <property type="entry name" value="Cerebellin_Synaptic_Org"/>
</dbReference>
<name>A0AAN9G3Y3_9CAEN</name>
<evidence type="ECO:0000256" key="2">
    <source>
        <dbReference type="ARBA" id="ARBA00022525"/>
    </source>
</evidence>
<evidence type="ECO:0000256" key="3">
    <source>
        <dbReference type="ARBA" id="ARBA00022729"/>
    </source>
</evidence>
<dbReference type="PANTHER" id="PTHR22923:SF116">
    <property type="entry name" value="C1Q DOMAIN-CONTAINING PROTEIN"/>
    <property type="match status" value="1"/>
</dbReference>
<sequence length="223" mass="24028">MCSQNLNTLFFFIFSTSLILAFTNSKADDNARASNVTVTSLQAVVDQQVVLTQSLQAELQAEKNRAAAAEASLLSQLTASQNEIITLLGRVAALSTPVAFTVRFSTYDDINTTHTPLRFDKILLNAGNGYDPQTGMFTAPLAGTYAFFLNQMTANRHGEVLMAIVKQSAIVDSVFSAEYEEQASTLVTSHLGRGEQVSVVHQGGVAIRGSWSTIFTGCLLHAD</sequence>
<evidence type="ECO:0000259" key="5">
    <source>
        <dbReference type="PROSITE" id="PS50871"/>
    </source>
</evidence>
<dbReference type="InterPro" id="IPR001073">
    <property type="entry name" value="C1q_dom"/>
</dbReference>
<feature type="chain" id="PRO_5043056344" description="C1q domain-containing protein" evidence="4">
    <location>
        <begin position="22"/>
        <end position="223"/>
    </location>
</feature>
<dbReference type="Gene3D" id="2.60.120.40">
    <property type="match status" value="1"/>
</dbReference>
<dbReference type="PANTHER" id="PTHR22923">
    <property type="entry name" value="CEREBELLIN-RELATED"/>
    <property type="match status" value="1"/>
</dbReference>